<dbReference type="OrthoDB" id="993981at2"/>
<dbReference type="Pfam" id="PF14322">
    <property type="entry name" value="SusD-like_3"/>
    <property type="match status" value="1"/>
</dbReference>
<feature type="domain" description="RagB/SusD" evidence="6">
    <location>
        <begin position="351"/>
        <end position="513"/>
    </location>
</feature>
<dbReference type="InterPro" id="IPR012944">
    <property type="entry name" value="SusD_RagB_dom"/>
</dbReference>
<dbReference type="Pfam" id="PF07980">
    <property type="entry name" value="SusD_RagB"/>
    <property type="match status" value="1"/>
</dbReference>
<evidence type="ECO:0000259" key="6">
    <source>
        <dbReference type="Pfam" id="PF07980"/>
    </source>
</evidence>
<keyword evidence="3" id="KW-0732">Signal</keyword>
<evidence type="ECO:0000256" key="1">
    <source>
        <dbReference type="ARBA" id="ARBA00004442"/>
    </source>
</evidence>
<protein>
    <submittedName>
        <fullName evidence="8">RagB/SusD family nutrient uptake outer membrane protein</fullName>
    </submittedName>
</protein>
<dbReference type="GO" id="GO:0009279">
    <property type="term" value="C:cell outer membrane"/>
    <property type="evidence" value="ECO:0007669"/>
    <property type="project" value="UniProtKB-SubCell"/>
</dbReference>
<evidence type="ECO:0000256" key="4">
    <source>
        <dbReference type="ARBA" id="ARBA00023136"/>
    </source>
</evidence>
<feature type="domain" description="SusD-like N-terminal" evidence="7">
    <location>
        <begin position="23"/>
        <end position="228"/>
    </location>
</feature>
<evidence type="ECO:0000256" key="5">
    <source>
        <dbReference type="ARBA" id="ARBA00023237"/>
    </source>
</evidence>
<dbReference type="KEGG" id="pseg:D3H65_10485"/>
<dbReference type="InterPro" id="IPR011990">
    <property type="entry name" value="TPR-like_helical_dom_sf"/>
</dbReference>
<name>A0A3B7MJM0_9BACT</name>
<proteinExistence type="inferred from homology"/>
<evidence type="ECO:0000259" key="7">
    <source>
        <dbReference type="Pfam" id="PF14322"/>
    </source>
</evidence>
<comment type="subcellular location">
    <subcellularLocation>
        <location evidence="1">Cell outer membrane</location>
    </subcellularLocation>
</comment>
<dbReference type="PROSITE" id="PS51257">
    <property type="entry name" value="PROKAR_LIPOPROTEIN"/>
    <property type="match status" value="1"/>
</dbReference>
<organism evidence="8 9">
    <name type="scientific">Paraflavitalea soli</name>
    <dbReference type="NCBI Taxonomy" id="2315862"/>
    <lineage>
        <taxon>Bacteria</taxon>
        <taxon>Pseudomonadati</taxon>
        <taxon>Bacteroidota</taxon>
        <taxon>Chitinophagia</taxon>
        <taxon>Chitinophagales</taxon>
        <taxon>Chitinophagaceae</taxon>
        <taxon>Paraflavitalea</taxon>
    </lineage>
</organism>
<dbReference type="InterPro" id="IPR033985">
    <property type="entry name" value="SusD-like_N"/>
</dbReference>
<dbReference type="Proteomes" id="UP000263900">
    <property type="component" value="Chromosome"/>
</dbReference>
<dbReference type="Gene3D" id="1.25.40.390">
    <property type="match status" value="1"/>
</dbReference>
<evidence type="ECO:0000313" key="9">
    <source>
        <dbReference type="Proteomes" id="UP000263900"/>
    </source>
</evidence>
<evidence type="ECO:0000256" key="3">
    <source>
        <dbReference type="ARBA" id="ARBA00022729"/>
    </source>
</evidence>
<dbReference type="CDD" id="cd08977">
    <property type="entry name" value="SusD"/>
    <property type="match status" value="1"/>
</dbReference>
<gene>
    <name evidence="8" type="ORF">D3H65_10485</name>
</gene>
<dbReference type="AlphaFoldDB" id="A0A3B7MJM0"/>
<dbReference type="RefSeq" id="WP_119050265.1">
    <property type="nucleotide sequence ID" value="NZ_CP032157.1"/>
</dbReference>
<evidence type="ECO:0000313" key="8">
    <source>
        <dbReference type="EMBL" id="AXY74378.1"/>
    </source>
</evidence>
<keyword evidence="5" id="KW-0998">Cell outer membrane</keyword>
<comment type="similarity">
    <text evidence="2">Belongs to the SusD family.</text>
</comment>
<dbReference type="SUPFAM" id="SSF48452">
    <property type="entry name" value="TPR-like"/>
    <property type="match status" value="1"/>
</dbReference>
<reference evidence="8 9" key="1">
    <citation type="submission" date="2018-09" db="EMBL/GenBank/DDBJ databases">
        <title>Genome sequencing of strain 6GH32-13.</title>
        <authorList>
            <person name="Weon H.-Y."/>
            <person name="Heo J."/>
            <person name="Kwon S.-W."/>
        </authorList>
    </citation>
    <scope>NUCLEOTIDE SEQUENCE [LARGE SCALE GENOMIC DNA]</scope>
    <source>
        <strain evidence="8 9">5GH32-13</strain>
    </source>
</reference>
<dbReference type="EMBL" id="CP032157">
    <property type="protein sequence ID" value="AXY74378.1"/>
    <property type="molecule type" value="Genomic_DNA"/>
</dbReference>
<keyword evidence="9" id="KW-1185">Reference proteome</keyword>
<keyword evidence="4" id="KW-0472">Membrane</keyword>
<sequence>MRNIYVISIGLGLMVGLGSCNKEFLEQSNPNSVSVDKALKTENDVSLAVNGAYQALRSSNCVGEGASLWTDDRADDVNTTDNQSNNGEPFQFTAFALLASNTYLQSHWTALYVPISRANLVLSVIDKITFADNAVKTQYIAELKFIRAFMYFNLVREFGGVPLVTERLSSLDDVNKATFRETRENVYAQIIKDLVDVVGSNLPNVQPAAGKGRVSLQAANALLGQVYLTMATTLDAASKTANLNNAKTYLMACYNMRGFSKLSDIPFADVFDVNKKNTNQEIIWQIVYKQGDPTYRSSLAASNQAKGETINSLAPSQGAGGTFTNDLLKEFETGDLRTDYSVKYANDPAVKAYFITKFRDNSAAATNLGYGGNDWILIRYADVILNLAEVFMQLNDNATAITYLDMVRARAARPLYAVMMADPAYAFYPAKYPTLKLAILHERRIELAFEHHRWHDLIRFFTPAELVAYIRAKSQADYNNSPLSNITTKDYYFPIPLNEYKLNPEKMPQNPGYD</sequence>
<evidence type="ECO:0000256" key="2">
    <source>
        <dbReference type="ARBA" id="ARBA00006275"/>
    </source>
</evidence>
<accession>A0A3B7MJM0</accession>